<accession>A0A7V6A496</accession>
<dbReference type="InterPro" id="IPR050157">
    <property type="entry name" value="PSI_iron-sulfur_center"/>
</dbReference>
<evidence type="ECO:0000256" key="3">
    <source>
        <dbReference type="ARBA" id="ARBA00023004"/>
    </source>
</evidence>
<dbReference type="Pfam" id="PF12838">
    <property type="entry name" value="Fer4_7"/>
    <property type="match status" value="1"/>
</dbReference>
<evidence type="ECO:0000256" key="4">
    <source>
        <dbReference type="ARBA" id="ARBA00023014"/>
    </source>
</evidence>
<dbReference type="PANTHER" id="PTHR24960">
    <property type="entry name" value="PHOTOSYSTEM I IRON-SULFUR CENTER-RELATED"/>
    <property type="match status" value="1"/>
</dbReference>
<dbReference type="InterPro" id="IPR017896">
    <property type="entry name" value="4Fe4S_Fe-S-bd"/>
</dbReference>
<dbReference type="PROSITE" id="PS51379">
    <property type="entry name" value="4FE4S_FER_2"/>
    <property type="match status" value="2"/>
</dbReference>
<keyword evidence="1" id="KW-0004">4Fe-4S</keyword>
<dbReference type="PROSITE" id="PS00198">
    <property type="entry name" value="4FE4S_FER_1"/>
    <property type="match status" value="1"/>
</dbReference>
<feature type="domain" description="4Fe-4S ferredoxin-type" evidence="5">
    <location>
        <begin position="327"/>
        <end position="356"/>
    </location>
</feature>
<gene>
    <name evidence="6" type="ORF">ENV52_09850</name>
</gene>
<dbReference type="EMBL" id="DTGR01000159">
    <property type="protein sequence ID" value="HHS29987.1"/>
    <property type="molecule type" value="Genomic_DNA"/>
</dbReference>
<name>A0A7V6A496_9BACT</name>
<dbReference type="AlphaFoldDB" id="A0A7V6A496"/>
<protein>
    <submittedName>
        <fullName evidence="6">DUF362 domain-containing protein</fullName>
    </submittedName>
</protein>
<evidence type="ECO:0000256" key="2">
    <source>
        <dbReference type="ARBA" id="ARBA00022723"/>
    </source>
</evidence>
<dbReference type="InterPro" id="IPR017900">
    <property type="entry name" value="4Fe4S_Fe_S_CS"/>
</dbReference>
<feature type="domain" description="4Fe-4S ferredoxin-type" evidence="5">
    <location>
        <begin position="357"/>
        <end position="385"/>
    </location>
</feature>
<dbReference type="SUPFAM" id="SSF54862">
    <property type="entry name" value="4Fe-4S ferredoxins"/>
    <property type="match status" value="1"/>
</dbReference>
<keyword evidence="4" id="KW-0411">Iron-sulfur</keyword>
<proteinExistence type="predicted"/>
<comment type="caution">
    <text evidence="6">The sequence shown here is derived from an EMBL/GenBank/DDBJ whole genome shotgun (WGS) entry which is preliminary data.</text>
</comment>
<dbReference type="PANTHER" id="PTHR24960:SF76">
    <property type="entry name" value="4FE-4S FERREDOXIN-TYPE DOMAIN-CONTAINING PROTEIN"/>
    <property type="match status" value="1"/>
</dbReference>
<evidence type="ECO:0000256" key="1">
    <source>
        <dbReference type="ARBA" id="ARBA00022485"/>
    </source>
</evidence>
<evidence type="ECO:0000259" key="5">
    <source>
        <dbReference type="PROSITE" id="PS51379"/>
    </source>
</evidence>
<organism evidence="6">
    <name type="scientific">Desulfobacca acetoxidans</name>
    <dbReference type="NCBI Taxonomy" id="60893"/>
    <lineage>
        <taxon>Bacteria</taxon>
        <taxon>Pseudomonadati</taxon>
        <taxon>Thermodesulfobacteriota</taxon>
        <taxon>Desulfobaccia</taxon>
        <taxon>Desulfobaccales</taxon>
        <taxon>Desulfobaccaceae</taxon>
        <taxon>Desulfobacca</taxon>
    </lineage>
</organism>
<dbReference type="GO" id="GO:0046872">
    <property type="term" value="F:metal ion binding"/>
    <property type="evidence" value="ECO:0007669"/>
    <property type="project" value="UniProtKB-KW"/>
</dbReference>
<dbReference type="Gene3D" id="3.30.70.20">
    <property type="match status" value="1"/>
</dbReference>
<dbReference type="GO" id="GO:0051539">
    <property type="term" value="F:4 iron, 4 sulfur cluster binding"/>
    <property type="evidence" value="ECO:0007669"/>
    <property type="project" value="UniProtKB-KW"/>
</dbReference>
<dbReference type="InterPro" id="IPR007160">
    <property type="entry name" value="DUF362"/>
</dbReference>
<reference evidence="6" key="1">
    <citation type="journal article" date="2020" name="mSystems">
        <title>Genome- and Community-Level Interaction Insights into Carbon Utilization and Element Cycling Functions of Hydrothermarchaeota in Hydrothermal Sediment.</title>
        <authorList>
            <person name="Zhou Z."/>
            <person name="Liu Y."/>
            <person name="Xu W."/>
            <person name="Pan J."/>
            <person name="Luo Z.H."/>
            <person name="Li M."/>
        </authorList>
    </citation>
    <scope>NUCLEOTIDE SEQUENCE [LARGE SCALE GENOMIC DNA]</scope>
    <source>
        <strain evidence="6">SpSt-767</strain>
    </source>
</reference>
<keyword evidence="2" id="KW-0479">Metal-binding</keyword>
<dbReference type="Pfam" id="PF04015">
    <property type="entry name" value="DUF362"/>
    <property type="match status" value="1"/>
</dbReference>
<keyword evidence="3" id="KW-0408">Iron</keyword>
<evidence type="ECO:0000313" key="6">
    <source>
        <dbReference type="EMBL" id="HHS29987.1"/>
    </source>
</evidence>
<sequence>MTMETMPHNSMPAPSAAKPAPVALVPCSSYDEAEVNRALTAALDLLGGWEPLFPEGSIYLKPNLAGPFPPERAVTTHPAVVKAIARLLKTAGREITLGDSPAGPARPGYLKFLYRRTGMEDAARELGLNLDMNLDPVEVKIPHARSLRVVTLNRSLASAPALLNLPKFKTHLFARLTGAVKNLYGAVSGVMKVAYHTRLKDPADFMGLLLDLVDYLQPRLQVVDAVVGMEGDGPTWGRARQVGFLVAGTNPLAVDWVMGQMMGFGAGAVPLFQLAPPPPVEVRGVPLDQARLPGYKLPSPNTLEDGLEGLSWLPRRLKEYLSRELLPRPSVSPELCVGCSRCEQSCPQHAIRLRDQKAVVDLNRCIRCWCCNEVCPEGAVELSRSRLGRLLASSRR</sequence>